<evidence type="ECO:0000256" key="7">
    <source>
        <dbReference type="ARBA" id="ARBA00022723"/>
    </source>
</evidence>
<dbReference type="InterPro" id="IPR001431">
    <property type="entry name" value="Pept_M16_Zn_BS"/>
</dbReference>
<evidence type="ECO:0000256" key="11">
    <source>
        <dbReference type="ARBA" id="ARBA00023128"/>
    </source>
</evidence>
<evidence type="ECO:0000256" key="15">
    <source>
        <dbReference type="SAM" id="Coils"/>
    </source>
</evidence>
<keyword evidence="11" id="KW-0496">Mitochondrion</keyword>
<sequence length="460" mass="50594">MIPRTVLRRALRSAARNPRSLRSFATAHNVSGPFTEVSTLSNGLTVATEANPHAQTATVGVWIDAGSRAETDATSGAAHFLEHMAFKGTGRRSQHKLEVEVEDLGAHLNAYTSREQTVYYAKSFSKDVPAAVDIISDILQNSKLENAAIERERDVILREQQEVDKQTEEVVFDHLHAVAFQGQALGRTILGPKENILSLKRDDLSSYIQKNYTADRMVLVGAGGVDHGELVKLAEKNFASLPVSSNPIPLGRLAHPKTSFVGSEVRIRDDDIPTAHIAIAVEGVGWSSPDYFPMMVMQSIFGNWDRSLGASPLLSSRLSHIISSNNLANSFMSFSTSYSDTGLWGIYLVSENLVNLDDLAHFTLREWTRMSIAPTEIEVERAKSQLKAGLLLSLDGTTAIAEDIGRQLVTSGRRLTPKQIENAVDAVTPDEIKRVAQKYLWDKDVSNRSSSFHTTMLINL</sequence>
<dbReference type="Proteomes" id="UP001556367">
    <property type="component" value="Unassembled WGS sequence"/>
</dbReference>
<dbReference type="InterPro" id="IPR011249">
    <property type="entry name" value="Metalloenz_LuxS/M16"/>
</dbReference>
<comment type="caution">
    <text evidence="18">The sequence shown here is derived from an EMBL/GenBank/DDBJ whole genome shotgun (WGS) entry which is preliminary data.</text>
</comment>
<dbReference type="InterPro" id="IPR011765">
    <property type="entry name" value="Pept_M16_N"/>
</dbReference>
<dbReference type="PANTHER" id="PTHR11851">
    <property type="entry name" value="METALLOPROTEASE"/>
    <property type="match status" value="1"/>
</dbReference>
<dbReference type="SUPFAM" id="SSF63411">
    <property type="entry name" value="LuxS/MPP-like metallohydrolase"/>
    <property type="match status" value="2"/>
</dbReference>
<evidence type="ECO:0000256" key="3">
    <source>
        <dbReference type="ARBA" id="ARBA00004173"/>
    </source>
</evidence>
<evidence type="ECO:0000256" key="6">
    <source>
        <dbReference type="ARBA" id="ARBA00022670"/>
    </source>
</evidence>
<protein>
    <recommendedName>
        <fullName evidence="5">mitochondrial processing peptidase</fullName>
        <ecNumber evidence="5">3.4.24.64</ecNumber>
    </recommendedName>
    <alternativeName>
        <fullName evidence="12">Beta-MPP</fullName>
    </alternativeName>
</protein>
<comment type="catalytic activity">
    <reaction evidence="1">
        <text>Release of N-terminal transit peptides from precursor proteins imported into the mitochondrion, typically with Arg in position P2.</text>
        <dbReference type="EC" id="3.4.24.64"/>
    </reaction>
</comment>
<feature type="domain" description="Peptidase M16 N-terminal" evidence="16">
    <location>
        <begin position="46"/>
        <end position="193"/>
    </location>
</feature>
<keyword evidence="6" id="KW-0645">Protease</keyword>
<evidence type="ECO:0000313" key="19">
    <source>
        <dbReference type="Proteomes" id="UP001556367"/>
    </source>
</evidence>
<keyword evidence="9" id="KW-0862">Zinc</keyword>
<feature type="coiled-coil region" evidence="15">
    <location>
        <begin position="139"/>
        <end position="169"/>
    </location>
</feature>
<evidence type="ECO:0000256" key="10">
    <source>
        <dbReference type="ARBA" id="ARBA00023049"/>
    </source>
</evidence>
<reference evidence="19" key="1">
    <citation type="submission" date="2024-06" db="EMBL/GenBank/DDBJ databases">
        <title>Multi-omics analyses provide insights into the biosynthesis of the anticancer antibiotic pleurotin in Hohenbuehelia grisea.</title>
        <authorList>
            <person name="Weaver J.A."/>
            <person name="Alberti F."/>
        </authorList>
    </citation>
    <scope>NUCLEOTIDE SEQUENCE [LARGE SCALE GENOMIC DNA]</scope>
    <source>
        <strain evidence="19">T-177</strain>
    </source>
</reference>
<feature type="domain" description="Peptidase M16 C-terminal" evidence="17">
    <location>
        <begin position="198"/>
        <end position="386"/>
    </location>
</feature>
<evidence type="ECO:0000259" key="16">
    <source>
        <dbReference type="Pfam" id="PF00675"/>
    </source>
</evidence>
<dbReference type="EMBL" id="JASNQZ010000001">
    <property type="protein sequence ID" value="KAL0960915.1"/>
    <property type="molecule type" value="Genomic_DNA"/>
</dbReference>
<comment type="function">
    <text evidence="13">Catalytic subunit of the essential mitochondrial processing protease (MPP), which cleaves the mitochondrial sequence off newly imported precursors proteins. Preferentially, cleaves after an arginine at position P2.</text>
</comment>
<dbReference type="Gene3D" id="3.30.830.10">
    <property type="entry name" value="Metalloenzyme, LuxS/M16 peptidase-like"/>
    <property type="match status" value="2"/>
</dbReference>
<keyword evidence="8" id="KW-0378">Hydrolase</keyword>
<comment type="similarity">
    <text evidence="4 14">Belongs to the peptidase M16 family.</text>
</comment>
<evidence type="ECO:0000259" key="17">
    <source>
        <dbReference type="Pfam" id="PF05193"/>
    </source>
</evidence>
<dbReference type="InterPro" id="IPR050361">
    <property type="entry name" value="MPP/UQCRC_Complex"/>
</dbReference>
<evidence type="ECO:0000256" key="9">
    <source>
        <dbReference type="ARBA" id="ARBA00022833"/>
    </source>
</evidence>
<keyword evidence="15" id="KW-0175">Coiled coil</keyword>
<evidence type="ECO:0000256" key="5">
    <source>
        <dbReference type="ARBA" id="ARBA00012299"/>
    </source>
</evidence>
<dbReference type="PANTHER" id="PTHR11851:SF149">
    <property type="entry name" value="GH01077P"/>
    <property type="match status" value="1"/>
</dbReference>
<proteinExistence type="inferred from homology"/>
<dbReference type="Pfam" id="PF05193">
    <property type="entry name" value="Peptidase_M16_C"/>
    <property type="match status" value="1"/>
</dbReference>
<evidence type="ECO:0000313" key="18">
    <source>
        <dbReference type="EMBL" id="KAL0960915.1"/>
    </source>
</evidence>
<gene>
    <name evidence="18" type="ORF">HGRIS_005924</name>
</gene>
<evidence type="ECO:0000256" key="4">
    <source>
        <dbReference type="ARBA" id="ARBA00007261"/>
    </source>
</evidence>
<dbReference type="EC" id="3.4.24.64" evidence="5"/>
<comment type="cofactor">
    <cofactor evidence="2">
        <name>Zn(2+)</name>
        <dbReference type="ChEBI" id="CHEBI:29105"/>
    </cofactor>
</comment>
<dbReference type="Pfam" id="PF00675">
    <property type="entry name" value="Peptidase_M16"/>
    <property type="match status" value="1"/>
</dbReference>
<keyword evidence="10" id="KW-0482">Metalloprotease</keyword>
<evidence type="ECO:0000256" key="2">
    <source>
        <dbReference type="ARBA" id="ARBA00001947"/>
    </source>
</evidence>
<accession>A0ABR3JZR1</accession>
<organism evidence="18 19">
    <name type="scientific">Hohenbuehelia grisea</name>
    <dbReference type="NCBI Taxonomy" id="104357"/>
    <lineage>
        <taxon>Eukaryota</taxon>
        <taxon>Fungi</taxon>
        <taxon>Dikarya</taxon>
        <taxon>Basidiomycota</taxon>
        <taxon>Agaricomycotina</taxon>
        <taxon>Agaricomycetes</taxon>
        <taxon>Agaricomycetidae</taxon>
        <taxon>Agaricales</taxon>
        <taxon>Pleurotineae</taxon>
        <taxon>Pleurotaceae</taxon>
        <taxon>Hohenbuehelia</taxon>
    </lineage>
</organism>
<evidence type="ECO:0000256" key="1">
    <source>
        <dbReference type="ARBA" id="ARBA00001098"/>
    </source>
</evidence>
<evidence type="ECO:0000256" key="14">
    <source>
        <dbReference type="RuleBase" id="RU004447"/>
    </source>
</evidence>
<keyword evidence="19" id="KW-1185">Reference proteome</keyword>
<comment type="subcellular location">
    <subcellularLocation>
        <location evidence="3">Mitochondrion</location>
    </subcellularLocation>
</comment>
<evidence type="ECO:0000256" key="13">
    <source>
        <dbReference type="ARBA" id="ARBA00045757"/>
    </source>
</evidence>
<evidence type="ECO:0000256" key="8">
    <source>
        <dbReference type="ARBA" id="ARBA00022801"/>
    </source>
</evidence>
<dbReference type="PROSITE" id="PS00143">
    <property type="entry name" value="INSULINASE"/>
    <property type="match status" value="1"/>
</dbReference>
<name>A0ABR3JZR1_9AGAR</name>
<keyword evidence="7" id="KW-0479">Metal-binding</keyword>
<evidence type="ECO:0000256" key="12">
    <source>
        <dbReference type="ARBA" id="ARBA00031018"/>
    </source>
</evidence>
<dbReference type="InterPro" id="IPR007863">
    <property type="entry name" value="Peptidase_M16_C"/>
</dbReference>